<evidence type="ECO:0000313" key="2">
    <source>
        <dbReference type="EMBL" id="MEQ2638386.1"/>
    </source>
</evidence>
<keyword evidence="3" id="KW-1185">Reference proteome</keyword>
<evidence type="ECO:0000313" key="3">
    <source>
        <dbReference type="Proteomes" id="UP001478817"/>
    </source>
</evidence>
<accession>A0ABV1IK14</accession>
<gene>
    <name evidence="2" type="ORF">AAAT05_08555</name>
</gene>
<dbReference type="InterPro" id="IPR012495">
    <property type="entry name" value="TadE-like_dom"/>
</dbReference>
<evidence type="ECO:0000259" key="1">
    <source>
        <dbReference type="Pfam" id="PF07811"/>
    </source>
</evidence>
<organism evidence="2 3">
    <name type="scientific">Paratractidigestivibacter faecalis</name>
    <dbReference type="NCBI Taxonomy" id="2292441"/>
    <lineage>
        <taxon>Bacteria</taxon>
        <taxon>Bacillati</taxon>
        <taxon>Actinomycetota</taxon>
        <taxon>Coriobacteriia</taxon>
        <taxon>Coriobacteriales</taxon>
        <taxon>Atopobiaceae</taxon>
        <taxon>Paratractidigestivibacter</taxon>
    </lineage>
</organism>
<reference evidence="2 3" key="1">
    <citation type="submission" date="2024-04" db="EMBL/GenBank/DDBJ databases">
        <title>Human intestinal bacterial collection.</title>
        <authorList>
            <person name="Pauvert C."/>
            <person name="Hitch T.C.A."/>
            <person name="Clavel T."/>
        </authorList>
    </citation>
    <scope>NUCLEOTIDE SEQUENCE [LARGE SCALE GENOMIC DNA]</scope>
    <source>
        <strain evidence="2 3">CLA-AA-H197</strain>
    </source>
</reference>
<sequence length="155" mass="16602">MAPWNQRGQASVEAALLLPTTLLLLALLMQPACLLYTRCVMEGAAVEVARLAATAREGLDVRPFALRRLAAVPEASVFHVGGQQDWEVSTEGPDERGLVKVLLSGHARPLPLLGGICGLLGESDEKGLVLEARVTASTRPDWLEGSYGDWVGMWG</sequence>
<dbReference type="Proteomes" id="UP001478817">
    <property type="component" value="Unassembled WGS sequence"/>
</dbReference>
<dbReference type="RefSeq" id="WP_349183089.1">
    <property type="nucleotide sequence ID" value="NZ_JBBNGS010000018.1"/>
</dbReference>
<feature type="domain" description="TadE-like" evidence="1">
    <location>
        <begin position="8"/>
        <end position="50"/>
    </location>
</feature>
<proteinExistence type="predicted"/>
<protein>
    <submittedName>
        <fullName evidence="2">TadE/TadG family type IV pilus assembly protein</fullName>
    </submittedName>
</protein>
<comment type="caution">
    <text evidence="2">The sequence shown here is derived from an EMBL/GenBank/DDBJ whole genome shotgun (WGS) entry which is preliminary data.</text>
</comment>
<dbReference type="EMBL" id="JBBNGS010000018">
    <property type="protein sequence ID" value="MEQ2638386.1"/>
    <property type="molecule type" value="Genomic_DNA"/>
</dbReference>
<name>A0ABV1IK14_9ACTN</name>
<dbReference type="Pfam" id="PF07811">
    <property type="entry name" value="TadE"/>
    <property type="match status" value="1"/>
</dbReference>